<gene>
    <name evidence="3" type="ORF">ENV41_02515</name>
</gene>
<comment type="caution">
    <text evidence="3">The sequence shown here is derived from an EMBL/GenBank/DDBJ whole genome shotgun (WGS) entry which is preliminary data.</text>
</comment>
<dbReference type="PANTHER" id="PTHR33393">
    <property type="entry name" value="POLYGLUTAMINE SYNTHESIS ACCESSORY PROTEIN RV0574C-RELATED"/>
    <property type="match status" value="1"/>
</dbReference>
<proteinExistence type="inferred from homology"/>
<organism evidence="3">
    <name type="scientific">candidate division CPR3 bacterium</name>
    <dbReference type="NCBI Taxonomy" id="2268181"/>
    <lineage>
        <taxon>Bacteria</taxon>
        <taxon>Bacteria division CPR3</taxon>
    </lineage>
</organism>
<dbReference type="EMBL" id="DTGG01000079">
    <property type="protein sequence ID" value="HFZ08990.1"/>
    <property type="molecule type" value="Genomic_DNA"/>
</dbReference>
<dbReference type="InterPro" id="IPR029052">
    <property type="entry name" value="Metallo-depent_PP-like"/>
</dbReference>
<protein>
    <submittedName>
        <fullName evidence="3">CapA family protein</fullName>
    </submittedName>
</protein>
<dbReference type="AlphaFoldDB" id="A0A7V3J9U7"/>
<feature type="domain" description="Capsule synthesis protein CapA" evidence="2">
    <location>
        <begin position="57"/>
        <end position="298"/>
    </location>
</feature>
<dbReference type="Gene3D" id="3.60.21.10">
    <property type="match status" value="1"/>
</dbReference>
<evidence type="ECO:0000256" key="1">
    <source>
        <dbReference type="ARBA" id="ARBA00005662"/>
    </source>
</evidence>
<accession>A0A7V3J9U7</accession>
<comment type="similarity">
    <text evidence="1">Belongs to the CapA family.</text>
</comment>
<sequence length="338" mass="37789">MNIRILTLLFCGLVILGASMMLLSKDKGGKIELQQSSHNKITDLTVSDQPLTKKSNILVAVGDIMLSRHVGAKIKEKNDPKAPFLKTADILQKADISFANLESPFYNKGPMVTKGMVFKAEPETIEGLVYAGIDIVSLANNHFGDQGKPGMEFTFHHLLNHQIDYVGAGQNEEEAESPKIIERNGIKFAFLAYADSSSMTPRSYGATASKPGVAFLTEEKLKQTIKKAKSKADVVIVSFHWGTEYQQLPNDRQREIGRLAIDSGASLVLGHHPHVVQPYEKWGDGYIFYSLGNFVFDQMWSEKTRKGEIAKIYFEDKRIKKVEVIPVTIYDYHQPKPD</sequence>
<evidence type="ECO:0000259" key="2">
    <source>
        <dbReference type="SMART" id="SM00854"/>
    </source>
</evidence>
<dbReference type="SMART" id="SM00854">
    <property type="entry name" value="PGA_cap"/>
    <property type="match status" value="1"/>
</dbReference>
<name>A0A7V3J9U7_UNCC3</name>
<dbReference type="InterPro" id="IPR052169">
    <property type="entry name" value="CW_Biosynth-Accessory"/>
</dbReference>
<dbReference type="PANTHER" id="PTHR33393:SF11">
    <property type="entry name" value="POLYGLUTAMINE SYNTHESIS ACCESSORY PROTEIN RV0574C-RELATED"/>
    <property type="match status" value="1"/>
</dbReference>
<evidence type="ECO:0000313" key="3">
    <source>
        <dbReference type="EMBL" id="HFZ08990.1"/>
    </source>
</evidence>
<dbReference type="CDD" id="cd07381">
    <property type="entry name" value="MPP_CapA"/>
    <property type="match status" value="1"/>
</dbReference>
<dbReference type="InterPro" id="IPR019079">
    <property type="entry name" value="Capsule_synth_CapA"/>
</dbReference>
<dbReference type="Pfam" id="PF09587">
    <property type="entry name" value="PGA_cap"/>
    <property type="match status" value="1"/>
</dbReference>
<reference evidence="3" key="1">
    <citation type="journal article" date="2020" name="mSystems">
        <title>Genome- and Community-Level Interaction Insights into Carbon Utilization and Element Cycling Functions of Hydrothermarchaeota in Hydrothermal Sediment.</title>
        <authorList>
            <person name="Zhou Z."/>
            <person name="Liu Y."/>
            <person name="Xu W."/>
            <person name="Pan J."/>
            <person name="Luo Z.H."/>
            <person name="Li M."/>
        </authorList>
    </citation>
    <scope>NUCLEOTIDE SEQUENCE [LARGE SCALE GENOMIC DNA]</scope>
    <source>
        <strain evidence="3">SpSt-757</strain>
    </source>
</reference>
<dbReference type="SUPFAM" id="SSF56300">
    <property type="entry name" value="Metallo-dependent phosphatases"/>
    <property type="match status" value="1"/>
</dbReference>